<protein>
    <submittedName>
        <fullName evidence="4">ComF family protein</fullName>
    </submittedName>
</protein>
<dbReference type="PANTHER" id="PTHR47505:SF1">
    <property type="entry name" value="DNA UTILIZATION PROTEIN YHGH"/>
    <property type="match status" value="1"/>
</dbReference>
<reference evidence="4" key="1">
    <citation type="submission" date="2020-07" db="EMBL/GenBank/DDBJ databases">
        <title>Huge and variable diversity of episymbiotic CPR bacteria and DPANN archaea in groundwater ecosystems.</title>
        <authorList>
            <person name="He C.Y."/>
            <person name="Keren R."/>
            <person name="Whittaker M."/>
            <person name="Farag I.F."/>
            <person name="Doudna J."/>
            <person name="Cate J.H.D."/>
            <person name="Banfield J.F."/>
        </authorList>
    </citation>
    <scope>NUCLEOTIDE SEQUENCE</scope>
    <source>
        <strain evidence="4">NC_groundwater_1813_Pr3_B-0.1um_71_17</strain>
    </source>
</reference>
<comment type="caution">
    <text evidence="4">The sequence shown here is derived from an EMBL/GenBank/DDBJ whole genome shotgun (WGS) entry which is preliminary data.</text>
</comment>
<dbReference type="AlphaFoldDB" id="A0A933W0N3"/>
<feature type="domain" description="Double zinc ribbon" evidence="3">
    <location>
        <begin position="20"/>
        <end position="71"/>
    </location>
</feature>
<dbReference type="Gene3D" id="3.40.50.2020">
    <property type="match status" value="1"/>
</dbReference>
<dbReference type="SUPFAM" id="SSF53271">
    <property type="entry name" value="PRTase-like"/>
    <property type="match status" value="1"/>
</dbReference>
<dbReference type="EMBL" id="JACRIW010000013">
    <property type="protein sequence ID" value="MBI5168145.1"/>
    <property type="molecule type" value="Genomic_DNA"/>
</dbReference>
<evidence type="ECO:0000259" key="3">
    <source>
        <dbReference type="Pfam" id="PF18912"/>
    </source>
</evidence>
<accession>A0A933W0N3</accession>
<proteinExistence type="inferred from homology"/>
<dbReference type="InterPro" id="IPR044005">
    <property type="entry name" value="DZR_2"/>
</dbReference>
<organism evidence="4 5">
    <name type="scientific">Eiseniibacteriota bacterium</name>
    <dbReference type="NCBI Taxonomy" id="2212470"/>
    <lineage>
        <taxon>Bacteria</taxon>
        <taxon>Candidatus Eiseniibacteriota</taxon>
    </lineage>
</organism>
<comment type="similarity">
    <text evidence="1">Belongs to the ComF/GntX family.</text>
</comment>
<name>A0A933W0N3_UNCEI</name>
<evidence type="ECO:0000313" key="5">
    <source>
        <dbReference type="Proteomes" id="UP000696931"/>
    </source>
</evidence>
<evidence type="ECO:0000256" key="1">
    <source>
        <dbReference type="ARBA" id="ARBA00008007"/>
    </source>
</evidence>
<dbReference type="Pfam" id="PF00156">
    <property type="entry name" value="Pribosyltran"/>
    <property type="match status" value="1"/>
</dbReference>
<feature type="domain" description="Phosphoribosyltransferase" evidence="2">
    <location>
        <begin position="110"/>
        <end position="237"/>
    </location>
</feature>
<gene>
    <name evidence="4" type="ORF">HZA61_01520</name>
</gene>
<dbReference type="Proteomes" id="UP000696931">
    <property type="component" value="Unassembled WGS sequence"/>
</dbReference>
<dbReference type="InterPro" id="IPR000836">
    <property type="entry name" value="PRTase_dom"/>
</dbReference>
<dbReference type="InterPro" id="IPR051910">
    <property type="entry name" value="ComF/GntX_DNA_util-trans"/>
</dbReference>
<evidence type="ECO:0000259" key="2">
    <source>
        <dbReference type="Pfam" id="PF00156"/>
    </source>
</evidence>
<evidence type="ECO:0000313" key="4">
    <source>
        <dbReference type="EMBL" id="MBI5168145.1"/>
    </source>
</evidence>
<dbReference type="Pfam" id="PF18912">
    <property type="entry name" value="DZR_2"/>
    <property type="match status" value="1"/>
</dbReference>
<dbReference type="CDD" id="cd06223">
    <property type="entry name" value="PRTases_typeI"/>
    <property type="match status" value="1"/>
</dbReference>
<sequence>MSLRLAPSFAPFVRSLTRPLLDFVLPQRCPGCGAAAAPERLLCERCLALVPRLSTALCARCLVAGGDGSPCSRHAGFAVHAPWQLDERSRAVVHALKYGERPSLARALGPVLAGALPRAARRADLVLGVPLHAVRRRERGYDQAEALAAALASAIGAPHATGLLVRVRATSAQARLGGAARRRHRAGAVAAADPAGREGRRVLLVDDVVTTGATLESALAVLRGAGARAAGVALAWAP</sequence>
<dbReference type="InterPro" id="IPR029057">
    <property type="entry name" value="PRTase-like"/>
</dbReference>
<dbReference type="PANTHER" id="PTHR47505">
    <property type="entry name" value="DNA UTILIZATION PROTEIN YHGH"/>
    <property type="match status" value="1"/>
</dbReference>